<feature type="binding site" evidence="3">
    <location>
        <position position="257"/>
    </location>
    <ligand>
        <name>Zn(2+)</name>
        <dbReference type="ChEBI" id="CHEBI:29105"/>
    </ligand>
</feature>
<dbReference type="InterPro" id="IPR030378">
    <property type="entry name" value="G_CP_dom"/>
</dbReference>
<comment type="caution">
    <text evidence="6">The sequence shown here is derived from an EMBL/GenBank/DDBJ whole genome shotgun (WGS) entry which is preliminary data.</text>
</comment>
<feature type="binding site" evidence="3">
    <location>
        <position position="270"/>
    </location>
    <ligand>
        <name>Zn(2+)</name>
        <dbReference type="ChEBI" id="CHEBI:29105"/>
    </ligand>
</feature>
<dbReference type="HAMAP" id="MF_01820">
    <property type="entry name" value="GTPase_RsgA"/>
    <property type="match status" value="1"/>
</dbReference>
<proteinExistence type="inferred from homology"/>
<comment type="similarity">
    <text evidence="3">Belongs to the TRAFAC class YlqF/YawG GTPase family. RsgA subfamily.</text>
</comment>
<feature type="binding site" evidence="3">
    <location>
        <position position="262"/>
    </location>
    <ligand>
        <name>Zn(2+)</name>
        <dbReference type="ChEBI" id="CHEBI:29105"/>
    </ligand>
</feature>
<dbReference type="PANTHER" id="PTHR32120">
    <property type="entry name" value="SMALL RIBOSOMAL SUBUNIT BIOGENESIS GTPASE RSGA"/>
    <property type="match status" value="1"/>
</dbReference>
<keyword evidence="3" id="KW-0862">Zinc</keyword>
<dbReference type="PROSITE" id="PS50936">
    <property type="entry name" value="ENGC_GTPASE"/>
    <property type="match status" value="1"/>
</dbReference>
<keyword evidence="3" id="KW-0694">RNA-binding</keyword>
<evidence type="ECO:0000256" key="3">
    <source>
        <dbReference type="HAMAP-Rule" id="MF_01820"/>
    </source>
</evidence>
<feature type="domain" description="EngC GTPase" evidence="4">
    <location>
        <begin position="84"/>
        <end position="231"/>
    </location>
</feature>
<dbReference type="Pfam" id="PF03193">
    <property type="entry name" value="RsgA_GTPase"/>
    <property type="match status" value="1"/>
</dbReference>
<dbReference type="SUPFAM" id="SSF52540">
    <property type="entry name" value="P-loop containing nucleoside triphosphate hydrolases"/>
    <property type="match status" value="1"/>
</dbReference>
<reference evidence="6" key="1">
    <citation type="journal article" date="2020" name="mSystems">
        <title>Genome- and Community-Level Interaction Insights into Carbon Utilization and Element Cycling Functions of Hydrothermarchaeota in Hydrothermal Sediment.</title>
        <authorList>
            <person name="Zhou Z."/>
            <person name="Liu Y."/>
            <person name="Xu W."/>
            <person name="Pan J."/>
            <person name="Luo Z.H."/>
            <person name="Li M."/>
        </authorList>
    </citation>
    <scope>NUCLEOTIDE SEQUENCE [LARGE SCALE GENOMIC DNA]</scope>
    <source>
        <strain evidence="6">SpSt-381</strain>
    </source>
</reference>
<evidence type="ECO:0000259" key="4">
    <source>
        <dbReference type="PROSITE" id="PS50936"/>
    </source>
</evidence>
<dbReference type="Gene3D" id="3.40.50.300">
    <property type="entry name" value="P-loop containing nucleotide triphosphate hydrolases"/>
    <property type="match status" value="1"/>
</dbReference>
<feature type="binding site" evidence="3">
    <location>
        <begin position="124"/>
        <end position="127"/>
    </location>
    <ligand>
        <name>GTP</name>
        <dbReference type="ChEBI" id="CHEBI:37565"/>
    </ligand>
</feature>
<evidence type="ECO:0000256" key="2">
    <source>
        <dbReference type="ARBA" id="ARBA00023134"/>
    </source>
</evidence>
<comment type="cofactor">
    <cofactor evidence="3">
        <name>Zn(2+)</name>
        <dbReference type="ChEBI" id="CHEBI:29105"/>
    </cofactor>
    <text evidence="3">Binds 1 zinc ion per subunit.</text>
</comment>
<dbReference type="GO" id="GO:0005525">
    <property type="term" value="F:GTP binding"/>
    <property type="evidence" value="ECO:0007669"/>
    <property type="project" value="UniProtKB-UniRule"/>
</dbReference>
<dbReference type="GO" id="GO:0046872">
    <property type="term" value="F:metal ion binding"/>
    <property type="evidence" value="ECO:0007669"/>
    <property type="project" value="UniProtKB-KW"/>
</dbReference>
<dbReference type="GO" id="GO:0019843">
    <property type="term" value="F:rRNA binding"/>
    <property type="evidence" value="ECO:0007669"/>
    <property type="project" value="UniProtKB-KW"/>
</dbReference>
<dbReference type="GO" id="GO:0042274">
    <property type="term" value="P:ribosomal small subunit biogenesis"/>
    <property type="evidence" value="ECO:0007669"/>
    <property type="project" value="UniProtKB-UniRule"/>
</dbReference>
<gene>
    <name evidence="3 6" type="primary">rsgA</name>
    <name evidence="6" type="ORF">ENR23_01135</name>
</gene>
<dbReference type="GO" id="GO:0005737">
    <property type="term" value="C:cytoplasm"/>
    <property type="evidence" value="ECO:0007669"/>
    <property type="project" value="UniProtKB-SubCell"/>
</dbReference>
<comment type="subunit">
    <text evidence="3">Monomer. Associates with 30S ribosomal subunit, binds 16S rRNA.</text>
</comment>
<dbReference type="EMBL" id="DSQF01000002">
    <property type="protein sequence ID" value="HGZ42025.1"/>
    <property type="molecule type" value="Genomic_DNA"/>
</dbReference>
<keyword evidence="3" id="KW-0378">Hydrolase</keyword>
<dbReference type="InterPro" id="IPR010914">
    <property type="entry name" value="RsgA_GTPase_dom"/>
</dbReference>
<protein>
    <recommendedName>
        <fullName evidence="3">Small ribosomal subunit biogenesis GTPase RsgA</fullName>
        <ecNumber evidence="3">3.6.1.-</ecNumber>
    </recommendedName>
</protein>
<feature type="domain" description="CP-type G" evidence="5">
    <location>
        <begin position="75"/>
        <end position="233"/>
    </location>
</feature>
<dbReference type="PROSITE" id="PS51721">
    <property type="entry name" value="G_CP"/>
    <property type="match status" value="1"/>
</dbReference>
<organism evidence="6">
    <name type="scientific">Eiseniibacteriota bacterium</name>
    <dbReference type="NCBI Taxonomy" id="2212470"/>
    <lineage>
        <taxon>Bacteria</taxon>
        <taxon>Candidatus Eiseniibacteriota</taxon>
    </lineage>
</organism>
<dbReference type="EC" id="3.6.1.-" evidence="3"/>
<dbReference type="NCBIfam" id="TIGR00157">
    <property type="entry name" value="ribosome small subunit-dependent GTPase A"/>
    <property type="match status" value="1"/>
</dbReference>
<keyword evidence="3" id="KW-0963">Cytoplasm</keyword>
<dbReference type="Gene3D" id="1.10.40.50">
    <property type="entry name" value="Probable gtpase engc, domain 3"/>
    <property type="match status" value="1"/>
</dbReference>
<keyword evidence="3" id="KW-0479">Metal-binding</keyword>
<evidence type="ECO:0000313" key="6">
    <source>
        <dbReference type="EMBL" id="HGZ42025.1"/>
    </source>
</evidence>
<sequence>MATVARVDFGLCVVLPDDGPPFEATVRGRLMGPRKSLGNAVVVGDRVTLAWERERAVIEAVAPRRNAFSRRASGDRPLEQVVAANLDQVVVVAALADPPFRPGFVDRVLGQAEHAGLPARLVLNKTDLAPPGEAATVLDAYARAGYPGHATCARRGEGIEALRHACRGRRSLFIGHSGVGKSTLLAALVPGVELLARAVNPRTGKGRHTTTAALLLRPGDGLELIDTPGMRSFALWGIGPRDLEQAYVEFRRFLGACRFGDCAHVAEPGCALREAVARGDIAERRYASFLKLREELAQEPRAAAPHGATARARRAR</sequence>
<dbReference type="InterPro" id="IPR004881">
    <property type="entry name" value="Ribosome_biogen_GTPase_RsgA"/>
</dbReference>
<comment type="subcellular location">
    <subcellularLocation>
        <location evidence="3">Cytoplasm</location>
    </subcellularLocation>
</comment>
<accession>A0A832I2C3</accession>
<keyword evidence="2 3" id="KW-0342">GTP-binding</keyword>
<keyword evidence="3" id="KW-0690">Ribosome biogenesis</keyword>
<feature type="binding site" evidence="3">
    <location>
        <begin position="175"/>
        <end position="183"/>
    </location>
    <ligand>
        <name>GTP</name>
        <dbReference type="ChEBI" id="CHEBI:37565"/>
    </ligand>
</feature>
<name>A0A832I2C3_UNCEI</name>
<keyword evidence="3" id="KW-0699">rRNA-binding</keyword>
<dbReference type="CDD" id="cd01854">
    <property type="entry name" value="YjeQ_EngC"/>
    <property type="match status" value="1"/>
</dbReference>
<evidence type="ECO:0000259" key="5">
    <source>
        <dbReference type="PROSITE" id="PS51721"/>
    </source>
</evidence>
<dbReference type="AlphaFoldDB" id="A0A832I2C3"/>
<dbReference type="PANTHER" id="PTHR32120:SF11">
    <property type="entry name" value="SMALL RIBOSOMAL SUBUNIT BIOGENESIS GTPASE RSGA 1, MITOCHONDRIAL-RELATED"/>
    <property type="match status" value="1"/>
</dbReference>
<evidence type="ECO:0000256" key="1">
    <source>
        <dbReference type="ARBA" id="ARBA00022741"/>
    </source>
</evidence>
<keyword evidence="1 3" id="KW-0547">Nucleotide-binding</keyword>
<dbReference type="GO" id="GO:0003924">
    <property type="term" value="F:GTPase activity"/>
    <property type="evidence" value="ECO:0007669"/>
    <property type="project" value="UniProtKB-UniRule"/>
</dbReference>
<comment type="function">
    <text evidence="3">One of several proteins that assist in the late maturation steps of the functional core of the 30S ribosomal subunit. Helps release RbfA from mature subunits. May play a role in the assembly of ribosomal proteins into the subunit. Circularly permuted GTPase that catalyzes slow GTP hydrolysis, GTPase activity is stimulated by the 30S ribosomal subunit.</text>
</comment>
<feature type="binding site" evidence="3">
    <location>
        <position position="264"/>
    </location>
    <ligand>
        <name>Zn(2+)</name>
        <dbReference type="ChEBI" id="CHEBI:29105"/>
    </ligand>
</feature>
<dbReference type="InterPro" id="IPR027417">
    <property type="entry name" value="P-loop_NTPase"/>
</dbReference>